<keyword evidence="3" id="KW-1185">Reference proteome</keyword>
<dbReference type="InParanoid" id="J0CV00"/>
<protein>
    <submittedName>
        <fullName evidence="2">Uncharacterized protein</fullName>
    </submittedName>
</protein>
<dbReference type="KEGG" id="adl:AURDEDRAFT_176728"/>
<proteinExistence type="predicted"/>
<dbReference type="Proteomes" id="UP000006514">
    <property type="component" value="Unassembled WGS sequence"/>
</dbReference>
<dbReference type="EMBL" id="JH687978">
    <property type="protein sequence ID" value="EJD34219.1"/>
    <property type="molecule type" value="Genomic_DNA"/>
</dbReference>
<evidence type="ECO:0000313" key="2">
    <source>
        <dbReference type="EMBL" id="EJD34219.1"/>
    </source>
</evidence>
<evidence type="ECO:0000256" key="1">
    <source>
        <dbReference type="SAM" id="MobiDB-lite"/>
    </source>
</evidence>
<feature type="compositionally biased region" description="Basic and acidic residues" evidence="1">
    <location>
        <begin position="1"/>
        <end position="10"/>
    </location>
</feature>
<evidence type="ECO:0000313" key="3">
    <source>
        <dbReference type="Proteomes" id="UP000006514"/>
    </source>
</evidence>
<accession>J0CV00</accession>
<organism evidence="2 3">
    <name type="scientific">Auricularia subglabra (strain TFB-10046 / SS5)</name>
    <name type="common">White-rot fungus</name>
    <name type="synonym">Auricularia delicata (strain TFB10046)</name>
    <dbReference type="NCBI Taxonomy" id="717982"/>
    <lineage>
        <taxon>Eukaryota</taxon>
        <taxon>Fungi</taxon>
        <taxon>Dikarya</taxon>
        <taxon>Basidiomycota</taxon>
        <taxon>Agaricomycotina</taxon>
        <taxon>Agaricomycetes</taxon>
        <taxon>Auriculariales</taxon>
        <taxon>Auriculariaceae</taxon>
        <taxon>Auricularia</taxon>
    </lineage>
</organism>
<feature type="region of interest" description="Disordered" evidence="1">
    <location>
        <begin position="1"/>
        <end position="21"/>
    </location>
</feature>
<name>J0CV00_AURST</name>
<dbReference type="AlphaFoldDB" id="J0CV00"/>
<sequence length="99" mass="10397">MSRRVQEARAGEPFPTIGSSASPLCFLPPSLRSSAPSRSISRGALSPLVLSLLIACSGTHNLAAPTSARICAAWFVTLPRGAMSTLAFSLVRVCFACIY</sequence>
<gene>
    <name evidence="2" type="ORF">AURDEDRAFT_176728</name>
</gene>
<reference evidence="3" key="1">
    <citation type="journal article" date="2012" name="Science">
        <title>The Paleozoic origin of enzymatic lignin decomposition reconstructed from 31 fungal genomes.</title>
        <authorList>
            <person name="Floudas D."/>
            <person name="Binder M."/>
            <person name="Riley R."/>
            <person name="Barry K."/>
            <person name="Blanchette R.A."/>
            <person name="Henrissat B."/>
            <person name="Martinez A.T."/>
            <person name="Otillar R."/>
            <person name="Spatafora J.W."/>
            <person name="Yadav J.S."/>
            <person name="Aerts A."/>
            <person name="Benoit I."/>
            <person name="Boyd A."/>
            <person name="Carlson A."/>
            <person name="Copeland A."/>
            <person name="Coutinho P.M."/>
            <person name="de Vries R.P."/>
            <person name="Ferreira P."/>
            <person name="Findley K."/>
            <person name="Foster B."/>
            <person name="Gaskell J."/>
            <person name="Glotzer D."/>
            <person name="Gorecki P."/>
            <person name="Heitman J."/>
            <person name="Hesse C."/>
            <person name="Hori C."/>
            <person name="Igarashi K."/>
            <person name="Jurgens J.A."/>
            <person name="Kallen N."/>
            <person name="Kersten P."/>
            <person name="Kohler A."/>
            <person name="Kuees U."/>
            <person name="Kumar T.K.A."/>
            <person name="Kuo A."/>
            <person name="LaButti K."/>
            <person name="Larrondo L.F."/>
            <person name="Lindquist E."/>
            <person name="Ling A."/>
            <person name="Lombard V."/>
            <person name="Lucas S."/>
            <person name="Lundell T."/>
            <person name="Martin R."/>
            <person name="McLaughlin D.J."/>
            <person name="Morgenstern I."/>
            <person name="Morin E."/>
            <person name="Murat C."/>
            <person name="Nagy L.G."/>
            <person name="Nolan M."/>
            <person name="Ohm R.A."/>
            <person name="Patyshakuliyeva A."/>
            <person name="Rokas A."/>
            <person name="Ruiz-Duenas F.J."/>
            <person name="Sabat G."/>
            <person name="Salamov A."/>
            <person name="Samejima M."/>
            <person name="Schmutz J."/>
            <person name="Slot J.C."/>
            <person name="St John F."/>
            <person name="Stenlid J."/>
            <person name="Sun H."/>
            <person name="Sun S."/>
            <person name="Syed K."/>
            <person name="Tsang A."/>
            <person name="Wiebenga A."/>
            <person name="Young D."/>
            <person name="Pisabarro A."/>
            <person name="Eastwood D.C."/>
            <person name="Martin F."/>
            <person name="Cullen D."/>
            <person name="Grigoriev I.V."/>
            <person name="Hibbett D.S."/>
        </authorList>
    </citation>
    <scope>NUCLEOTIDE SEQUENCE [LARGE SCALE GENOMIC DNA]</scope>
    <source>
        <strain evidence="3">TFB10046</strain>
    </source>
</reference>